<dbReference type="Pfam" id="PF21365">
    <property type="entry name" value="Glyco_hydro_31_3rd"/>
    <property type="match status" value="1"/>
</dbReference>
<dbReference type="InterPro" id="IPR048395">
    <property type="entry name" value="Glyco_hydro_31_C"/>
</dbReference>
<dbReference type="Gene3D" id="2.60.40.1180">
    <property type="entry name" value="Golgi alpha-mannosidase II"/>
    <property type="match status" value="2"/>
</dbReference>
<dbReference type="InterPro" id="IPR051816">
    <property type="entry name" value="Glycosyl_Hydrolase_31"/>
</dbReference>
<dbReference type="GO" id="GO:0030246">
    <property type="term" value="F:carbohydrate binding"/>
    <property type="evidence" value="ECO:0007669"/>
    <property type="project" value="InterPro"/>
</dbReference>
<dbReference type="PANTHER" id="PTHR43863:SF2">
    <property type="entry name" value="MALTASE-GLUCOAMYLASE"/>
    <property type="match status" value="1"/>
</dbReference>
<evidence type="ECO:0000259" key="6">
    <source>
        <dbReference type="Pfam" id="PF21365"/>
    </source>
</evidence>
<dbReference type="RefSeq" id="WP_115153937.1">
    <property type="nucleotide sequence ID" value="NZ_DBFWLE010000029.1"/>
</dbReference>
<evidence type="ECO:0000256" key="1">
    <source>
        <dbReference type="ARBA" id="ARBA00007806"/>
    </source>
</evidence>
<dbReference type="GO" id="GO:0061634">
    <property type="term" value="F:alpha-D-xyloside xylohydrolase"/>
    <property type="evidence" value="ECO:0007669"/>
    <property type="project" value="UniProtKB-EC"/>
</dbReference>
<feature type="domain" description="Glycoside hydrolase family 31 N-terminal" evidence="4">
    <location>
        <begin position="39"/>
        <end position="200"/>
    </location>
</feature>
<dbReference type="Proteomes" id="UP000255283">
    <property type="component" value="Unassembled WGS sequence"/>
</dbReference>
<sequence>MIKKQTILLLTMLVTTVTAIGSPLVTGNDVMYSSGKSVLRLSICTDNMFRVTKSTDGRMPENEKWMVTKYDFGHIEFVVNESNVTTRSLKIHVDKDPWRITVTDNRGRILYKEVDSSCKDSVCNVVTMNANEHFFGFGERMDNLDQRGQRIRLNVELGSGPKPAVGGKDILRANYCPIPLMLSNLGYAIFFHTAMPTNWDMGWSQYDRYSFSASGGDNDYFFIFGPSMESMIHSYQQLTGAAPLMPREAYGLHVGSYSGGTWKHEKETSDTYVIELISRLRREGIPFDLLWLDSTWRNFMSLGNGGCSFEFRETFKNPKNMIEYATKNHVAMLGLHVRSLLDNGKRNTLLDDARKSGYTITDGNTNAIVDFFSPEAVDWWWKNAAKRVTDLGVKFLKTDVGSALHFKNASLRQQQMHNLFPIAYAKAPYELFAQLNGQRGFNHTREGYAGIQRYPFIWAGDWGSEWQWFEPVIRGGLNIGLSGVGYWSHCMGGFEQYSAYDTDLYLRWCQFGMFSPVSILFGMDHPRYHAPWTYGEEAQRIFIKYDSLRYALQPYLYTSAWDMYQTGRPIMAPLLYDYTQDVITYNISNQFMFGRDMMICPVTVKNALSRPVYFPGGDWVDFWSGERILGRQHKSFLTPIDVMPIFIRRGAIIPQQEAMQYIGERPVKDITLLVYPSQYSSYNLYEDDGKSMDYQKGIYALTKIESCMKNKTWQLKIHKTEGKFKPTSHQFHVIAYLNDRPSSVEVDGHTISDWQYDDTLKRVSFHTGKNNQEGITIRVK</sequence>
<comment type="caution">
    <text evidence="7">The sequence shown here is derived from an EMBL/GenBank/DDBJ whole genome shotgun (WGS) entry which is preliminary data.</text>
</comment>
<dbReference type="SUPFAM" id="SSF74650">
    <property type="entry name" value="Galactose mutarotase-like"/>
    <property type="match status" value="1"/>
</dbReference>
<keyword evidence="2 7" id="KW-0378">Hydrolase</keyword>
<evidence type="ECO:0000259" key="3">
    <source>
        <dbReference type="Pfam" id="PF01055"/>
    </source>
</evidence>
<feature type="domain" description="Glycoside hydrolase family 31 TIM barrel" evidence="3">
    <location>
        <begin position="243"/>
        <end position="558"/>
    </location>
</feature>
<evidence type="ECO:0000256" key="2">
    <source>
        <dbReference type="RuleBase" id="RU361185"/>
    </source>
</evidence>
<dbReference type="Pfam" id="PF01055">
    <property type="entry name" value="Glyco_hydro_31_2nd"/>
    <property type="match status" value="1"/>
</dbReference>
<feature type="domain" description="DUF5110" evidence="5">
    <location>
        <begin position="670"/>
        <end position="734"/>
    </location>
</feature>
<dbReference type="EMBL" id="UGTJ01000001">
    <property type="protein sequence ID" value="SUB80563.1"/>
    <property type="molecule type" value="Genomic_DNA"/>
</dbReference>
<dbReference type="AlphaFoldDB" id="A0AAQ1ZIZ5"/>
<dbReference type="InterPro" id="IPR025887">
    <property type="entry name" value="Glyco_hydro_31_N_dom"/>
</dbReference>
<comment type="similarity">
    <text evidence="1 2">Belongs to the glycosyl hydrolase 31 family.</text>
</comment>
<dbReference type="GO" id="GO:0005975">
    <property type="term" value="P:carbohydrate metabolic process"/>
    <property type="evidence" value="ECO:0007669"/>
    <property type="project" value="InterPro"/>
</dbReference>
<dbReference type="Pfam" id="PF13802">
    <property type="entry name" value="Gal_mutarotas_2"/>
    <property type="match status" value="1"/>
</dbReference>
<dbReference type="InterPro" id="IPR033403">
    <property type="entry name" value="DUF5110"/>
</dbReference>
<dbReference type="PANTHER" id="PTHR43863">
    <property type="entry name" value="HYDROLASE, PUTATIVE (AFU_ORTHOLOGUE AFUA_1G03140)-RELATED"/>
    <property type="match status" value="1"/>
</dbReference>
<reference evidence="7 8" key="1">
    <citation type="submission" date="2018-06" db="EMBL/GenBank/DDBJ databases">
        <authorList>
            <consortium name="Pathogen Informatics"/>
            <person name="Doyle S."/>
        </authorList>
    </citation>
    <scope>NUCLEOTIDE SEQUENCE [LARGE SCALE GENOMIC DNA]</scope>
    <source>
        <strain evidence="7 8">NCTC13063</strain>
    </source>
</reference>
<dbReference type="InterPro" id="IPR013780">
    <property type="entry name" value="Glyco_hydro_b"/>
</dbReference>
<dbReference type="SUPFAM" id="SSF51011">
    <property type="entry name" value="Glycosyl hydrolase domain"/>
    <property type="match status" value="1"/>
</dbReference>
<evidence type="ECO:0000259" key="5">
    <source>
        <dbReference type="Pfam" id="PF17137"/>
    </source>
</evidence>
<dbReference type="EC" id="3.2.1.177" evidence="7"/>
<dbReference type="InterPro" id="IPR011013">
    <property type="entry name" value="Gal_mutarotase_sf_dom"/>
</dbReference>
<feature type="domain" description="Glycosyl hydrolase family 31 C-terminal" evidence="6">
    <location>
        <begin position="567"/>
        <end position="653"/>
    </location>
</feature>
<keyword evidence="2 7" id="KW-0326">Glycosidase</keyword>
<dbReference type="CDD" id="cd14752">
    <property type="entry name" value="GH31_N"/>
    <property type="match status" value="1"/>
</dbReference>
<dbReference type="InterPro" id="IPR017853">
    <property type="entry name" value="GH"/>
</dbReference>
<evidence type="ECO:0000313" key="7">
    <source>
        <dbReference type="EMBL" id="SUB80563.1"/>
    </source>
</evidence>
<dbReference type="Gene3D" id="3.20.20.80">
    <property type="entry name" value="Glycosidases"/>
    <property type="match status" value="1"/>
</dbReference>
<evidence type="ECO:0000259" key="4">
    <source>
        <dbReference type="Pfam" id="PF13802"/>
    </source>
</evidence>
<dbReference type="Gene3D" id="2.60.40.1760">
    <property type="entry name" value="glycosyl hydrolase (family 31)"/>
    <property type="match status" value="1"/>
</dbReference>
<organism evidence="7 8">
    <name type="scientific">Segatella buccae</name>
    <dbReference type="NCBI Taxonomy" id="28126"/>
    <lineage>
        <taxon>Bacteria</taxon>
        <taxon>Pseudomonadati</taxon>
        <taxon>Bacteroidota</taxon>
        <taxon>Bacteroidia</taxon>
        <taxon>Bacteroidales</taxon>
        <taxon>Prevotellaceae</taxon>
        <taxon>Segatella</taxon>
    </lineage>
</organism>
<name>A0AAQ1ZIZ5_9BACT</name>
<proteinExistence type="inferred from homology"/>
<dbReference type="CDD" id="cd06589">
    <property type="entry name" value="GH31"/>
    <property type="match status" value="1"/>
</dbReference>
<dbReference type="InterPro" id="IPR000322">
    <property type="entry name" value="Glyco_hydro_31_TIM"/>
</dbReference>
<accession>A0AAQ1ZIZ5</accession>
<protein>
    <submittedName>
        <fullName evidence="7">Alpha-xylosidase</fullName>
        <ecNumber evidence="7">3.2.1.177</ecNumber>
    </submittedName>
</protein>
<evidence type="ECO:0000313" key="8">
    <source>
        <dbReference type="Proteomes" id="UP000255283"/>
    </source>
</evidence>
<gene>
    <name evidence="7" type="primary">yicI_2</name>
    <name evidence="7" type="ORF">NCTC13063_01849</name>
</gene>
<dbReference type="SUPFAM" id="SSF51445">
    <property type="entry name" value="(Trans)glycosidases"/>
    <property type="match status" value="1"/>
</dbReference>
<dbReference type="Pfam" id="PF17137">
    <property type="entry name" value="DUF5110"/>
    <property type="match status" value="1"/>
</dbReference>